<organism evidence="1">
    <name type="scientific">uncultured marine microorganism HF4000_005I08</name>
    <dbReference type="NCBI Taxonomy" id="455507"/>
    <lineage>
        <taxon>unclassified sequences</taxon>
        <taxon>environmental samples</taxon>
    </lineage>
</organism>
<sequence length="194" mass="22003">MAKKKKFGGELDEPLPPLRVGLLMDDEATRKVFTSRIALENRKLELLLAHYGLETGDYLNLSLALAREIADGFKETKPKGRRKKWTDLALSYLFVEIKRKCIERGGRGNKIPPEIFAAVAKQAPWDSFLEKCDAPGIDPDPAEAIRKAYFKAKKEAYSGIFWKAYCWHKETDTVDEWEKEVLSGVQKSAGNEII</sequence>
<accession>B3T0I5</accession>
<gene>
    <name evidence="1" type="ORF">ALOHA_HF4000005I08ctg1g21</name>
</gene>
<reference evidence="1" key="1">
    <citation type="journal article" date="2008" name="ISME J.">
        <title>Genomic patterns of recombination, clonal divergence and environment in marine microbial populations.</title>
        <authorList>
            <person name="Konstantinidis K.T."/>
            <person name="Delong E.F."/>
        </authorList>
    </citation>
    <scope>NUCLEOTIDE SEQUENCE</scope>
</reference>
<evidence type="ECO:0000313" key="1">
    <source>
        <dbReference type="EMBL" id="ABZ06094.1"/>
    </source>
</evidence>
<protein>
    <submittedName>
        <fullName evidence="1">Uncharacterized protein</fullName>
    </submittedName>
</protein>
<dbReference type="AlphaFoldDB" id="B3T0I5"/>
<dbReference type="EMBL" id="EU016566">
    <property type="protein sequence ID" value="ABZ06094.1"/>
    <property type="molecule type" value="Genomic_DNA"/>
</dbReference>
<proteinExistence type="predicted"/>
<name>B3T0I5_9ZZZZ</name>